<gene>
    <name evidence="2" type="ORF">ACFQZM_02840</name>
</gene>
<sequence>MTEPAGTPPDAERRGRWILYTVIAVAVAALMVAGLLAFDAAKENRAAEEKADQLIAALQRAGARTPSRDQIVGVLGDDGGAVCADPGASLTKAVLLSQLANGAGGPGTRPVIADEDVLKGELLILKIYCPDELPTVQKLADRLDLDDVAED</sequence>
<keyword evidence="3" id="KW-1185">Reference proteome</keyword>
<dbReference type="RefSeq" id="WP_131758618.1">
    <property type="nucleotide sequence ID" value="NZ_CAACUY010000055.1"/>
</dbReference>
<dbReference type="EMBL" id="JBHTGP010000003">
    <property type="protein sequence ID" value="MFD0683422.1"/>
    <property type="molecule type" value="Genomic_DNA"/>
</dbReference>
<keyword evidence="1" id="KW-1133">Transmembrane helix</keyword>
<reference evidence="3" key="1">
    <citation type="journal article" date="2019" name="Int. J. Syst. Evol. Microbiol.">
        <title>The Global Catalogue of Microorganisms (GCM) 10K type strain sequencing project: providing services to taxonomists for standard genome sequencing and annotation.</title>
        <authorList>
            <consortium name="The Broad Institute Genomics Platform"/>
            <consortium name="The Broad Institute Genome Sequencing Center for Infectious Disease"/>
            <person name="Wu L."/>
            <person name="Ma J."/>
        </authorList>
    </citation>
    <scope>NUCLEOTIDE SEQUENCE [LARGE SCALE GENOMIC DNA]</scope>
    <source>
        <strain evidence="3">JCM 9371</strain>
    </source>
</reference>
<accession>A0ABW2XFF3</accession>
<organism evidence="2 3">
    <name type="scientific">Actinomadura fibrosa</name>
    <dbReference type="NCBI Taxonomy" id="111802"/>
    <lineage>
        <taxon>Bacteria</taxon>
        <taxon>Bacillati</taxon>
        <taxon>Actinomycetota</taxon>
        <taxon>Actinomycetes</taxon>
        <taxon>Streptosporangiales</taxon>
        <taxon>Thermomonosporaceae</taxon>
        <taxon>Actinomadura</taxon>
    </lineage>
</organism>
<evidence type="ECO:0008006" key="4">
    <source>
        <dbReference type="Google" id="ProtNLM"/>
    </source>
</evidence>
<keyword evidence="1" id="KW-0812">Transmembrane</keyword>
<feature type="transmembrane region" description="Helical" evidence="1">
    <location>
        <begin position="17"/>
        <end position="38"/>
    </location>
</feature>
<evidence type="ECO:0000256" key="1">
    <source>
        <dbReference type="SAM" id="Phobius"/>
    </source>
</evidence>
<proteinExistence type="predicted"/>
<comment type="caution">
    <text evidence="2">The sequence shown here is derived from an EMBL/GenBank/DDBJ whole genome shotgun (WGS) entry which is preliminary data.</text>
</comment>
<protein>
    <recommendedName>
        <fullName evidence="4">DUF732 domain-containing protein</fullName>
    </recommendedName>
</protein>
<keyword evidence="1" id="KW-0472">Membrane</keyword>
<dbReference type="Proteomes" id="UP001597063">
    <property type="component" value="Unassembled WGS sequence"/>
</dbReference>
<name>A0ABW2XFF3_9ACTN</name>
<evidence type="ECO:0000313" key="2">
    <source>
        <dbReference type="EMBL" id="MFD0683422.1"/>
    </source>
</evidence>
<evidence type="ECO:0000313" key="3">
    <source>
        <dbReference type="Proteomes" id="UP001597063"/>
    </source>
</evidence>